<dbReference type="InterPro" id="IPR035979">
    <property type="entry name" value="RBD_domain_sf"/>
</dbReference>
<reference evidence="9" key="1">
    <citation type="journal article" date="2018" name="Nat. Microbiol.">
        <title>Leveraging single-cell genomics to expand the fungal tree of life.</title>
        <authorList>
            <person name="Ahrendt S.R."/>
            <person name="Quandt C.A."/>
            <person name="Ciobanu D."/>
            <person name="Clum A."/>
            <person name="Salamov A."/>
            <person name="Andreopoulos B."/>
            <person name="Cheng J.F."/>
            <person name="Woyke T."/>
            <person name="Pelin A."/>
            <person name="Henrissat B."/>
            <person name="Reynolds N.K."/>
            <person name="Benny G.L."/>
            <person name="Smith M.E."/>
            <person name="James T.Y."/>
            <person name="Grigoriev I.V."/>
        </authorList>
    </citation>
    <scope>NUCLEOTIDE SEQUENCE [LARGE SCALE GENOMIC DNA]</scope>
    <source>
        <strain evidence="9">Baker2002</strain>
    </source>
</reference>
<protein>
    <recommendedName>
        <fullName evidence="1">Pre-mRNA-splicing factor SLT11</fullName>
    </recommendedName>
</protein>
<gene>
    <name evidence="8" type="ORF">METBISCDRAFT_15688</name>
</gene>
<dbReference type="InterPro" id="IPR000504">
    <property type="entry name" value="RRM_dom"/>
</dbReference>
<keyword evidence="5" id="KW-0175">Coiled coil</keyword>
<proteinExistence type="predicted"/>
<feature type="domain" description="RRM" evidence="7">
    <location>
        <begin position="188"/>
        <end position="272"/>
    </location>
</feature>
<dbReference type="OrthoDB" id="10259600at2759"/>
<dbReference type="PANTHER" id="PTHR14089">
    <property type="entry name" value="PRE-MRNA-SPLICING FACTOR RBM22"/>
    <property type="match status" value="1"/>
</dbReference>
<evidence type="ECO:0000256" key="5">
    <source>
        <dbReference type="SAM" id="Coils"/>
    </source>
</evidence>
<dbReference type="AlphaFoldDB" id="A0A4P9ZD68"/>
<evidence type="ECO:0000256" key="6">
    <source>
        <dbReference type="SAM" id="MobiDB-lite"/>
    </source>
</evidence>
<comment type="function">
    <text evidence="3">Involved in pre-mRNA splicing. Facilitates the cooperative formation of U2/U6 helix II in association with stem II in the spliceosome. Binds to RNA.</text>
</comment>
<evidence type="ECO:0000259" key="7">
    <source>
        <dbReference type="PROSITE" id="PS50102"/>
    </source>
</evidence>
<keyword evidence="9" id="KW-1185">Reference proteome</keyword>
<organism evidence="8 9">
    <name type="scientific">Metschnikowia bicuspidata</name>
    <dbReference type="NCBI Taxonomy" id="27322"/>
    <lineage>
        <taxon>Eukaryota</taxon>
        <taxon>Fungi</taxon>
        <taxon>Dikarya</taxon>
        <taxon>Ascomycota</taxon>
        <taxon>Saccharomycotina</taxon>
        <taxon>Pichiomycetes</taxon>
        <taxon>Metschnikowiaceae</taxon>
        <taxon>Metschnikowia</taxon>
    </lineage>
</organism>
<dbReference type="Gene3D" id="3.30.70.330">
    <property type="match status" value="1"/>
</dbReference>
<sequence>MATPYICAPCLGDKDHVRLKRQPNGEECRFCTRPFVTFRWSSDSRVGKMRKTVICDTCARARKCCQACSADIDYHIPLELRDAALKLAGLENPWSVENTSRNKEVRAIAGDKLEKRVKNTRESSEEKKEKMRAILSKLAEKLLSKPASAQTASVSSSKTAGSSKDAASAISKLPFGGSLALPKDPALRSFFVFGFSSSMPQYKLQEYFAAHGAVQSLQIIHRARCGYISYRDRAAAEVCANFVALNGLNSNLKTAGLALIDNQPVRISWGAPQKLGKNIEEQTKIALAVTKIMKQLAERDAQQKRRGNETLKRQKVAPKAKTKEGQPAYKALAPDVEL</sequence>
<keyword evidence="2 4" id="KW-0694">RNA-binding</keyword>
<name>A0A4P9ZD68_9ASCO</name>
<dbReference type="GO" id="GO:0071007">
    <property type="term" value="C:U2-type catalytic step 2 spliceosome"/>
    <property type="evidence" value="ECO:0007669"/>
    <property type="project" value="TreeGrafter"/>
</dbReference>
<feature type="compositionally biased region" description="Basic and acidic residues" evidence="6">
    <location>
        <begin position="298"/>
        <end position="312"/>
    </location>
</feature>
<dbReference type="PROSITE" id="PS50102">
    <property type="entry name" value="RRM"/>
    <property type="match status" value="1"/>
</dbReference>
<dbReference type="GO" id="GO:0036002">
    <property type="term" value="F:pre-mRNA binding"/>
    <property type="evidence" value="ECO:0007669"/>
    <property type="project" value="TreeGrafter"/>
</dbReference>
<dbReference type="InterPro" id="IPR039171">
    <property type="entry name" value="Cwc2/Slt11"/>
</dbReference>
<dbReference type="GO" id="GO:0071006">
    <property type="term" value="C:U2-type catalytic step 1 spliceosome"/>
    <property type="evidence" value="ECO:0007669"/>
    <property type="project" value="TreeGrafter"/>
</dbReference>
<dbReference type="InterPro" id="IPR048995">
    <property type="entry name" value="STL11/RBM22-like_N"/>
</dbReference>
<dbReference type="GO" id="GO:0017070">
    <property type="term" value="F:U6 snRNA binding"/>
    <property type="evidence" value="ECO:0007669"/>
    <property type="project" value="TreeGrafter"/>
</dbReference>
<dbReference type="Pfam" id="PF21369">
    <property type="entry name" value="STL11_N"/>
    <property type="match status" value="1"/>
</dbReference>
<dbReference type="Proteomes" id="UP000268321">
    <property type="component" value="Unassembled WGS sequence"/>
</dbReference>
<dbReference type="InterPro" id="IPR012677">
    <property type="entry name" value="Nucleotide-bd_a/b_plait_sf"/>
</dbReference>
<evidence type="ECO:0000256" key="2">
    <source>
        <dbReference type="ARBA" id="ARBA00022884"/>
    </source>
</evidence>
<evidence type="ECO:0000313" key="9">
    <source>
        <dbReference type="Proteomes" id="UP000268321"/>
    </source>
</evidence>
<feature type="region of interest" description="Disordered" evidence="6">
    <location>
        <begin position="298"/>
        <end position="338"/>
    </location>
</feature>
<accession>A0A4P9ZD68</accession>
<dbReference type="EMBL" id="ML004453">
    <property type="protein sequence ID" value="RKP30713.1"/>
    <property type="molecule type" value="Genomic_DNA"/>
</dbReference>
<evidence type="ECO:0000256" key="4">
    <source>
        <dbReference type="PROSITE-ProRule" id="PRU00176"/>
    </source>
</evidence>
<dbReference type="PANTHER" id="PTHR14089:SF6">
    <property type="entry name" value="PRE-MRNA-SPLICING FACTOR RBM22"/>
    <property type="match status" value="1"/>
</dbReference>
<dbReference type="SUPFAM" id="SSF54928">
    <property type="entry name" value="RNA-binding domain, RBD"/>
    <property type="match status" value="1"/>
</dbReference>
<evidence type="ECO:0000256" key="1">
    <source>
        <dbReference type="ARBA" id="ARBA00019060"/>
    </source>
</evidence>
<feature type="coiled-coil region" evidence="5">
    <location>
        <begin position="110"/>
        <end position="141"/>
    </location>
</feature>
<evidence type="ECO:0000313" key="8">
    <source>
        <dbReference type="EMBL" id="RKP30713.1"/>
    </source>
</evidence>
<evidence type="ECO:0000256" key="3">
    <source>
        <dbReference type="ARBA" id="ARBA00025609"/>
    </source>
</evidence>
<dbReference type="GO" id="GO:0000974">
    <property type="term" value="C:Prp19 complex"/>
    <property type="evidence" value="ECO:0007669"/>
    <property type="project" value="TreeGrafter"/>
</dbReference>